<dbReference type="KEGG" id="tpi:TREPR_3339"/>
<name>F5YK78_TREPZ</name>
<keyword evidence="1" id="KW-0732">Signal</keyword>
<dbReference type="RefSeq" id="WP_015706939.1">
    <property type="nucleotide sequence ID" value="NC_015578.1"/>
</dbReference>
<dbReference type="EMBL" id="CP001843">
    <property type="protein sequence ID" value="AEF86485.1"/>
    <property type="molecule type" value="Genomic_DNA"/>
</dbReference>
<proteinExistence type="predicted"/>
<evidence type="ECO:0000259" key="2">
    <source>
        <dbReference type="SMART" id="SM00062"/>
    </source>
</evidence>
<feature type="domain" description="Solute-binding protein family 3/N-terminal" evidence="2">
    <location>
        <begin position="37"/>
        <end position="263"/>
    </location>
</feature>
<keyword evidence="4" id="KW-1185">Reference proteome</keyword>
<reference evidence="4" key="1">
    <citation type="submission" date="2009-12" db="EMBL/GenBank/DDBJ databases">
        <title>Complete sequence of Treponema primitia strain ZAS-2.</title>
        <authorList>
            <person name="Tetu S.G."/>
            <person name="Matson E."/>
            <person name="Ren Q."/>
            <person name="Seshadri R."/>
            <person name="Elbourne L."/>
            <person name="Hassan K.A."/>
            <person name="Durkin A."/>
            <person name="Radune D."/>
            <person name="Mohamoud Y."/>
            <person name="Shay R."/>
            <person name="Jin S."/>
            <person name="Zhang X."/>
            <person name="Lucey K."/>
            <person name="Ballor N.R."/>
            <person name="Ottesen E."/>
            <person name="Rosenthal R."/>
            <person name="Allen A."/>
            <person name="Leadbetter J.R."/>
            <person name="Paulsen I.T."/>
        </authorList>
    </citation>
    <scope>NUCLEOTIDE SEQUENCE [LARGE SCALE GENOMIC DNA]</scope>
    <source>
        <strain evidence="4">ATCC BAA-887 / DSM 12427 / ZAS-2</strain>
    </source>
</reference>
<dbReference type="AlphaFoldDB" id="F5YK78"/>
<reference evidence="3 4" key="2">
    <citation type="journal article" date="2011" name="ISME J.">
        <title>RNA-seq reveals cooperative metabolic interactions between two termite-gut spirochete species in co-culture.</title>
        <authorList>
            <person name="Rosenthal A.Z."/>
            <person name="Matson E.G."/>
            <person name="Eldar A."/>
            <person name="Leadbetter J.R."/>
        </authorList>
    </citation>
    <scope>NUCLEOTIDE SEQUENCE [LARGE SCALE GENOMIC DNA]</scope>
    <source>
        <strain evidence="4">ATCC BAA-887 / DSM 12427 / ZAS-2</strain>
    </source>
</reference>
<gene>
    <name evidence="3" type="ordered locus">TREPR_3339</name>
</gene>
<dbReference type="STRING" id="545694.TREPR_3339"/>
<dbReference type="SUPFAM" id="SSF53850">
    <property type="entry name" value="Periplasmic binding protein-like II"/>
    <property type="match status" value="1"/>
</dbReference>
<evidence type="ECO:0000313" key="3">
    <source>
        <dbReference type="EMBL" id="AEF86485.1"/>
    </source>
</evidence>
<dbReference type="Pfam" id="PF00497">
    <property type="entry name" value="SBP_bac_3"/>
    <property type="match status" value="1"/>
</dbReference>
<dbReference type="Proteomes" id="UP000009223">
    <property type="component" value="Chromosome"/>
</dbReference>
<accession>F5YK78</accession>
<dbReference type="InterPro" id="IPR001638">
    <property type="entry name" value="Solute-binding_3/MltF_N"/>
</dbReference>
<dbReference type="Gene3D" id="3.40.190.10">
    <property type="entry name" value="Periplasmic binding protein-like II"/>
    <property type="match status" value="2"/>
</dbReference>
<organism evidence="3 4">
    <name type="scientific">Treponema primitia (strain ATCC BAA-887 / DSM 12427 / ZAS-2)</name>
    <dbReference type="NCBI Taxonomy" id="545694"/>
    <lineage>
        <taxon>Bacteria</taxon>
        <taxon>Pseudomonadati</taxon>
        <taxon>Spirochaetota</taxon>
        <taxon>Spirochaetia</taxon>
        <taxon>Spirochaetales</taxon>
        <taxon>Treponemataceae</taxon>
        <taxon>Treponema</taxon>
    </lineage>
</organism>
<dbReference type="eggNOG" id="COG0834">
    <property type="taxonomic scope" value="Bacteria"/>
</dbReference>
<evidence type="ECO:0000256" key="1">
    <source>
        <dbReference type="ARBA" id="ARBA00022729"/>
    </source>
</evidence>
<dbReference type="SMART" id="SM00062">
    <property type="entry name" value="PBPb"/>
    <property type="match status" value="1"/>
</dbReference>
<dbReference type="HOGENOM" id="CLU_019602_18_5_12"/>
<dbReference type="PANTHER" id="PTHR35936">
    <property type="entry name" value="MEMBRANE-BOUND LYTIC MUREIN TRANSGLYCOSYLASE F"/>
    <property type="match status" value="1"/>
</dbReference>
<dbReference type="PANTHER" id="PTHR35936:SF18">
    <property type="entry name" value="L-CYSTINE-BINDING PROTEIN TCYJ"/>
    <property type="match status" value="1"/>
</dbReference>
<protein>
    <submittedName>
        <fullName evidence="3">Bacterial extracellular solute-binding protein, family 3</fullName>
    </submittedName>
</protein>
<dbReference type="OrthoDB" id="8613538at2"/>
<sequence length="269" mass="30447">MKKLSIRVLCIPVMVILGLFLFTGCNTKNKAAEGPKEVLIGVHIGSPLFFYLDDNDEFGGVEDAILKLIDEKLPEYTFKYEILEFTTILTSLDIGSIDMGCYLFEYTEERSKSYLFSTEGYLDFANYISVPKGAKGITTLDDLQGKKVGTWPSGNMAHLLESYNQEHSKTPIDIVYVNSNDIMITNFNTKSIEASLMTRWEVMTHLATRGFELELVGEPVSISDCYYLFPKDRTELQTAVDRVLRELKASGELERTIQKALDDYAKIYS</sequence>
<dbReference type="PROSITE" id="PS51257">
    <property type="entry name" value="PROKAR_LIPOPROTEIN"/>
    <property type="match status" value="1"/>
</dbReference>
<evidence type="ECO:0000313" key="4">
    <source>
        <dbReference type="Proteomes" id="UP000009223"/>
    </source>
</evidence>